<dbReference type="eggNOG" id="COG1388">
    <property type="taxonomic scope" value="Bacteria"/>
</dbReference>
<evidence type="ECO:0000313" key="1">
    <source>
        <dbReference type="EMBL" id="CBK40691.1"/>
    </source>
</evidence>
<keyword evidence="2" id="KW-1185">Reference proteome</keyword>
<accession>D8PBT2</accession>
<reference evidence="1 2" key="1">
    <citation type="journal article" date="2010" name="Proc. Natl. Acad. Sci. U.S.A.">
        <title>A Nitrospira metagenome illuminates the physiology and evolution of globally important nitrite-oxidizing bacteria.</title>
        <authorList>
            <person name="Lucker S."/>
            <person name="Wagner M."/>
            <person name="Maixner F."/>
            <person name="Pelletier E."/>
            <person name="Koch H."/>
            <person name="Vacherie B."/>
            <person name="Rattei T."/>
            <person name="Sinninghe Damste J."/>
            <person name="Spieck E."/>
            <person name="Le Paslier D."/>
            <person name="Daims H."/>
        </authorList>
    </citation>
    <scope>NUCLEOTIDE SEQUENCE [LARGE SCALE GENOMIC DNA]</scope>
</reference>
<organism evidence="1 2">
    <name type="scientific">Nitrospira defluvii</name>
    <dbReference type="NCBI Taxonomy" id="330214"/>
    <lineage>
        <taxon>Bacteria</taxon>
        <taxon>Pseudomonadati</taxon>
        <taxon>Nitrospirota</taxon>
        <taxon>Nitrospiria</taxon>
        <taxon>Nitrospirales</taxon>
        <taxon>Nitrospiraceae</taxon>
        <taxon>Nitrospira</taxon>
    </lineage>
</organism>
<sequence>MSADHMEHFRHIVETFLQMEMGEDPETTRVLQDVFSLINDQKEIRFFIDGTHHFGHQAASVNLMRRLIDRTGYAGRIRIIFAENLNLPPNSTAYKLAVLLPGLDPRWIDTSVLTYGPCRHISFLPYGDRDRLRVEVPLGFTGGADDMSINFARELKVTCFLRLQPYLWDDEASKKADPHYASSRVETPQGQYFYMVDAHSSFRNLPVTVPPSLCANVSEQTWNWYSTIQDFDQDLQISTRNARAVCRAWEENSVLALWPLYGLHQFRDQIAEMAMNILFIAFSVQQTLRRPIMACFFNKPTAIPHFEALLTPFAHDLASGNVELSTFRTALKQEYARVQGSEDQLSAERLDQFVVETARHARPWIERGSRITYLSGYDSKCGTVDISSALETTMSLATHHDIIMALLGPVPADVYNAFYVRSALPGLFEGQATSSLMISSGKAFLQVSREGSGITDNYPATVGRSNYSELASTCREAAFQLRSQRCLCYLQCDHAADPRDYFSQLSQISEFLIDTQNPASRVSSYFTALGSYYRQDIHDKFVLGLLALLTSPLADEHDPSRSDHMNDHP</sequence>
<protein>
    <submittedName>
        <fullName evidence="1">Uncharacterized protein</fullName>
    </submittedName>
</protein>
<name>D8PBT2_9BACT</name>
<dbReference type="EMBL" id="FP929003">
    <property type="protein sequence ID" value="CBK40691.1"/>
    <property type="molecule type" value="Genomic_DNA"/>
</dbReference>
<dbReference type="AlphaFoldDB" id="D8PBT2"/>
<dbReference type="Proteomes" id="UP000001660">
    <property type="component" value="Chromosome"/>
</dbReference>
<dbReference type="KEGG" id="nde:NIDE0928"/>
<proteinExistence type="predicted"/>
<gene>
    <name evidence="1" type="ORF">NIDE0928</name>
</gene>
<dbReference type="HOGENOM" id="CLU_478745_0_0_0"/>
<evidence type="ECO:0000313" key="2">
    <source>
        <dbReference type="Proteomes" id="UP000001660"/>
    </source>
</evidence>